<dbReference type="Pfam" id="PF03646">
    <property type="entry name" value="FlaG"/>
    <property type="match status" value="1"/>
</dbReference>
<evidence type="ECO:0000256" key="1">
    <source>
        <dbReference type="SAM" id="MobiDB-lite"/>
    </source>
</evidence>
<proteinExistence type="predicted"/>
<dbReference type="Gene3D" id="3.30.160.170">
    <property type="entry name" value="FlaG-like"/>
    <property type="match status" value="1"/>
</dbReference>
<reference evidence="2" key="1">
    <citation type="submission" date="2020-12" db="EMBL/GenBank/DDBJ databases">
        <title>Clostridium thailandense sp. nov., a novel acetogenic bacterium isolated from peat land soil in Thailand.</title>
        <authorList>
            <person name="Chaikitkaew S."/>
            <person name="Birkeland N.K."/>
        </authorList>
    </citation>
    <scope>NUCLEOTIDE SEQUENCE</scope>
    <source>
        <strain evidence="2">DSM 17425</strain>
    </source>
</reference>
<name>A0A934M4L8_9CLOT</name>
<dbReference type="EMBL" id="JAEEGB010000008">
    <property type="protein sequence ID" value="MBI6872728.1"/>
    <property type="molecule type" value="Genomic_DNA"/>
</dbReference>
<dbReference type="PANTHER" id="PTHR37166:SF1">
    <property type="entry name" value="PROTEIN FLAG"/>
    <property type="match status" value="1"/>
</dbReference>
<dbReference type="AlphaFoldDB" id="A0A934M4L8"/>
<keyword evidence="3" id="KW-1185">Reference proteome</keyword>
<sequence length="124" mass="14054">MEVKNVSQGGQTSLDFNYGSVDTIQNINNHQQNTDSKNIENNSNSEVKKVSVKDIEKAVDKLNKLFEDKATHVEYEVYGKRRDITIKIIDNDTKKVIKEVPPKKIIDMVNKLCELAGVFVDDKA</sequence>
<evidence type="ECO:0000313" key="3">
    <source>
        <dbReference type="Proteomes" id="UP000622687"/>
    </source>
</evidence>
<keyword evidence="2" id="KW-0966">Cell projection</keyword>
<comment type="caution">
    <text evidence="2">The sequence shown here is derived from an EMBL/GenBank/DDBJ whole genome shotgun (WGS) entry which is preliminary data.</text>
</comment>
<organism evidence="2 3">
    <name type="scientific">Clostridium aciditolerans</name>
    <dbReference type="NCBI Taxonomy" id="339861"/>
    <lineage>
        <taxon>Bacteria</taxon>
        <taxon>Bacillati</taxon>
        <taxon>Bacillota</taxon>
        <taxon>Clostridia</taxon>
        <taxon>Eubacteriales</taxon>
        <taxon>Clostridiaceae</taxon>
        <taxon>Clostridium</taxon>
    </lineage>
</organism>
<dbReference type="RefSeq" id="WP_211142232.1">
    <property type="nucleotide sequence ID" value="NZ_JAEEGB010000008.1"/>
</dbReference>
<feature type="region of interest" description="Disordered" evidence="1">
    <location>
        <begin position="25"/>
        <end position="47"/>
    </location>
</feature>
<keyword evidence="2" id="KW-0969">Cilium</keyword>
<feature type="compositionally biased region" description="Polar residues" evidence="1">
    <location>
        <begin position="34"/>
        <end position="45"/>
    </location>
</feature>
<accession>A0A934M4L8</accession>
<gene>
    <name evidence="2" type="ORF">I6U51_08380</name>
</gene>
<protein>
    <submittedName>
        <fullName evidence="2">Flagellar protein FlaG</fullName>
    </submittedName>
</protein>
<dbReference type="Proteomes" id="UP000622687">
    <property type="component" value="Unassembled WGS sequence"/>
</dbReference>
<dbReference type="SUPFAM" id="SSF160214">
    <property type="entry name" value="FlaG-like"/>
    <property type="match status" value="1"/>
</dbReference>
<keyword evidence="2" id="KW-0282">Flagellum</keyword>
<dbReference type="InterPro" id="IPR035924">
    <property type="entry name" value="FlaG-like_sf"/>
</dbReference>
<dbReference type="InterPro" id="IPR005186">
    <property type="entry name" value="FlaG"/>
</dbReference>
<dbReference type="PANTHER" id="PTHR37166">
    <property type="entry name" value="PROTEIN FLAG"/>
    <property type="match status" value="1"/>
</dbReference>
<evidence type="ECO:0000313" key="2">
    <source>
        <dbReference type="EMBL" id="MBI6872728.1"/>
    </source>
</evidence>